<evidence type="ECO:0000259" key="9">
    <source>
        <dbReference type="Pfam" id="PF00892"/>
    </source>
</evidence>
<feature type="transmembrane region" description="Helical" evidence="8">
    <location>
        <begin position="79"/>
        <end position="99"/>
    </location>
</feature>
<evidence type="ECO:0000256" key="3">
    <source>
        <dbReference type="ARBA" id="ARBA00022448"/>
    </source>
</evidence>
<keyword evidence="11" id="KW-1185">Reference proteome</keyword>
<feature type="transmembrane region" description="Helical" evidence="8">
    <location>
        <begin position="252"/>
        <end position="272"/>
    </location>
</feature>
<dbReference type="InterPro" id="IPR004626">
    <property type="entry name" value="RarD"/>
</dbReference>
<keyword evidence="7 8" id="KW-0472">Membrane</keyword>
<dbReference type="NCBIfam" id="TIGR00688">
    <property type="entry name" value="rarD"/>
    <property type="match status" value="1"/>
</dbReference>
<dbReference type="OrthoDB" id="369870at2"/>
<evidence type="ECO:0000256" key="5">
    <source>
        <dbReference type="ARBA" id="ARBA00022692"/>
    </source>
</evidence>
<proteinExistence type="inferred from homology"/>
<feature type="transmembrane region" description="Helical" evidence="8">
    <location>
        <begin position="15"/>
        <end position="34"/>
    </location>
</feature>
<dbReference type="InterPro" id="IPR000620">
    <property type="entry name" value="EamA_dom"/>
</dbReference>
<feature type="transmembrane region" description="Helical" evidence="8">
    <location>
        <begin position="157"/>
        <end position="174"/>
    </location>
</feature>
<keyword evidence="6 8" id="KW-1133">Transmembrane helix</keyword>
<evidence type="ECO:0000256" key="2">
    <source>
        <dbReference type="ARBA" id="ARBA00007362"/>
    </source>
</evidence>
<feature type="domain" description="EamA" evidence="9">
    <location>
        <begin position="16"/>
        <end position="150"/>
    </location>
</feature>
<dbReference type="PANTHER" id="PTHR22911">
    <property type="entry name" value="ACYL-MALONYL CONDENSING ENZYME-RELATED"/>
    <property type="match status" value="1"/>
</dbReference>
<organism evidence="10 11">
    <name type="scientific">Kingella potus</name>
    <dbReference type="NCBI Taxonomy" id="265175"/>
    <lineage>
        <taxon>Bacteria</taxon>
        <taxon>Pseudomonadati</taxon>
        <taxon>Pseudomonadota</taxon>
        <taxon>Betaproteobacteria</taxon>
        <taxon>Neisseriales</taxon>
        <taxon>Neisseriaceae</taxon>
        <taxon>Kingella</taxon>
    </lineage>
</organism>
<feature type="transmembrane region" description="Helical" evidence="8">
    <location>
        <begin position="46"/>
        <end position="64"/>
    </location>
</feature>
<comment type="similarity">
    <text evidence="2">Belongs to the EamA transporter family.</text>
</comment>
<reference evidence="10 11" key="1">
    <citation type="submission" date="2018-06" db="EMBL/GenBank/DDBJ databases">
        <authorList>
            <consortium name="Pathogen Informatics"/>
            <person name="Doyle S."/>
        </authorList>
    </citation>
    <scope>NUCLEOTIDE SEQUENCE [LARGE SCALE GENOMIC DNA]</scope>
    <source>
        <strain evidence="10 11">NCTC13336</strain>
    </source>
</reference>
<evidence type="ECO:0000256" key="4">
    <source>
        <dbReference type="ARBA" id="ARBA00022475"/>
    </source>
</evidence>
<evidence type="ECO:0000313" key="11">
    <source>
        <dbReference type="Proteomes" id="UP000254293"/>
    </source>
</evidence>
<gene>
    <name evidence="10" type="primary">rarD</name>
    <name evidence="10" type="ORF">NCTC13336_01113</name>
</gene>
<feature type="transmembrane region" description="Helical" evidence="8">
    <location>
        <begin position="223"/>
        <end position="240"/>
    </location>
</feature>
<feature type="transmembrane region" description="Helical" evidence="8">
    <location>
        <begin position="278"/>
        <end position="296"/>
    </location>
</feature>
<dbReference type="GO" id="GO:0005886">
    <property type="term" value="C:plasma membrane"/>
    <property type="evidence" value="ECO:0007669"/>
    <property type="project" value="UniProtKB-SubCell"/>
</dbReference>
<evidence type="ECO:0000256" key="6">
    <source>
        <dbReference type="ARBA" id="ARBA00022989"/>
    </source>
</evidence>
<evidence type="ECO:0000256" key="7">
    <source>
        <dbReference type="ARBA" id="ARBA00023136"/>
    </source>
</evidence>
<keyword evidence="3" id="KW-0813">Transport</keyword>
<dbReference type="SUPFAM" id="SSF103481">
    <property type="entry name" value="Multidrug resistance efflux transporter EmrE"/>
    <property type="match status" value="2"/>
</dbReference>
<dbReference type="AlphaFoldDB" id="A0A377R1B8"/>
<evidence type="ECO:0000256" key="1">
    <source>
        <dbReference type="ARBA" id="ARBA00004651"/>
    </source>
</evidence>
<keyword evidence="4" id="KW-1003">Cell membrane</keyword>
<dbReference type="RefSeq" id="WP_115308316.1">
    <property type="nucleotide sequence ID" value="NZ_UGJJ01000001.1"/>
</dbReference>
<dbReference type="PANTHER" id="PTHR22911:SF137">
    <property type="entry name" value="SOLUTE CARRIER FAMILY 35 MEMBER G2-RELATED"/>
    <property type="match status" value="1"/>
</dbReference>
<feature type="transmembrane region" description="Helical" evidence="8">
    <location>
        <begin position="186"/>
        <end position="203"/>
    </location>
</feature>
<keyword evidence="5 8" id="KW-0812">Transmembrane</keyword>
<dbReference type="EMBL" id="UGJJ01000001">
    <property type="protein sequence ID" value="STR00889.1"/>
    <property type="molecule type" value="Genomic_DNA"/>
</dbReference>
<dbReference type="InterPro" id="IPR037185">
    <property type="entry name" value="EmrE-like"/>
</dbReference>
<dbReference type="Proteomes" id="UP000254293">
    <property type="component" value="Unassembled WGS sequence"/>
</dbReference>
<protein>
    <submittedName>
        <fullName evidence="10">Putative chloramphenical resistance permease RarD</fullName>
    </submittedName>
</protein>
<name>A0A377R1B8_9NEIS</name>
<sequence length="307" mass="33057">MTADLSDSAAERRRGLRYALGCYAVWGLFPLYWYPLKGAVPAGQMLAQRVVWSALFALLLLLWYRQGGAVLAVLRRPRLLAAFAASSLFIGANWLVYLWAITNGHVLDASLGYFANPLFNVFLGFVVLKERLDRTRWAAVALALAGILWLAVPAGQVPWIALLLAGSFGSYALIRKLAPMDALPGLALETFLLLPFAAAYLAWCVRNGTFVAAGSLSVLQNAVLLGSGAATTLPLLMFAAGAKRISLSLLGILQYFSPTIQLLLGLVLFGETLDGSRLAGYALVWLGVAVFLSGVWREGRRAAVKAV</sequence>
<feature type="transmembrane region" description="Helical" evidence="8">
    <location>
        <begin position="111"/>
        <end position="128"/>
    </location>
</feature>
<evidence type="ECO:0000313" key="10">
    <source>
        <dbReference type="EMBL" id="STR00889.1"/>
    </source>
</evidence>
<comment type="subcellular location">
    <subcellularLocation>
        <location evidence="1">Cell membrane</location>
        <topology evidence="1">Multi-pass membrane protein</topology>
    </subcellularLocation>
</comment>
<feature type="transmembrane region" description="Helical" evidence="8">
    <location>
        <begin position="135"/>
        <end position="151"/>
    </location>
</feature>
<accession>A0A377R1B8</accession>
<evidence type="ECO:0000256" key="8">
    <source>
        <dbReference type="SAM" id="Phobius"/>
    </source>
</evidence>
<dbReference type="Pfam" id="PF00892">
    <property type="entry name" value="EamA"/>
    <property type="match status" value="1"/>
</dbReference>